<dbReference type="EMBL" id="JASBWU010000017">
    <property type="protein sequence ID" value="KAJ9115104.1"/>
    <property type="molecule type" value="Genomic_DNA"/>
</dbReference>
<accession>A0ACC2WTK7</accession>
<protein>
    <submittedName>
        <fullName evidence="1">Uncharacterized protein</fullName>
    </submittedName>
</protein>
<gene>
    <name evidence="1" type="ORF">QFC22_005434</name>
</gene>
<keyword evidence="2" id="KW-1185">Reference proteome</keyword>
<name>A0ACC2WTK7_9TREE</name>
<dbReference type="Proteomes" id="UP001243375">
    <property type="component" value="Unassembled WGS sequence"/>
</dbReference>
<sequence>MASKDTEALNADVLKFDEARYKTANGDIALLQWLTKCEKAIASLPADRLQPGVEPLHNAYERILLFVPSGNSKDLASATGLPKPGRPIRALISRCLVGIHGKVENRSLFDFVQKLIKAVMENNGNALKHGQDVVHRVASWYVIGELMKAFGTNMMSFMSDICVSVVKMIRATSQSVLLRSHVLMAFTKALHSAGKAVPDQMLKDLMKNLKNGLVDHAMAVQRHSAEALLVLQTCAPIVTSVSDIEAINHLALRSVEKADHSTRRPLSKLVAHFLALTQEERAIAAPDTKGKKAATGDGDADMNDPVNIVKAAADATMKTMLQPEAMLKLLSVTFNKANSSRRTRNAIFDIYATLFAELGTQWVESNYATICEHLFTQIVDQPKSNTSKYETLSVREAVGILLRDVIAIRTLSEQAQATAISILAESYLKKWPALLPGQKAPSDAVLIIVQKEVAGLLQQLGTASPVIDEIIQEPLLRFLTHPSQAVRLHTAWTLRIYCTTTPLRLPKMLHILVDALDKDIALVGTPTAPSDLASRAIGRAQGIAALVAVIRDRPLYVSHDISTRLMDTAVQILKRSGEHDVSAASIEVQVAWTLISALMTLNSAFVRSHLASLLVLWRNALPKPTSKDSSVGERGESEWSYLLQLRECTLSSILAFLNGNRELATLDVARRITSLLTNTLNFVNGFASAYGEYLKALQQQNPNNGPVTPLPQTANLAEKESLLRRRVLQCFTALAESSATEGVQSALVQTAVSVIAEPESVTIGQSSTQAAIHASSGSFTDVWQTTDGFGFGVSSYYSGDENTTTNTGYPNYLNRDDLEIAIESELSRPVMSAMENDTMCICSPRSQPLLTEVPTPEAVTSSTGVVNAGIDLLATLLYQQPVDVALQTVTLFTNHLRSPNLERNPGRREAVLYNIMISLQRALKRAVSVGSRRARESLGSSNVVGVIRALLQEGVVDKDSRNREAASVSMGYLAIVAGGSYSTSQVQWLVDQIVTNRTPEGRAGTACALSAIFSSLGGMTAGSMLNTVYSILSSLVLDPHPVVHFYALKSLTEIVNAASLSYSPFVEQTLALSVTVYLADTHEPEGGSLGSSNIRGDLPAYQILCRLLGAVIGVLGPELQEESRPQQMCLLLSHEFTEEEDEGMAVEAMQAVQQLLMFAPKEVDIPSLVTLFRSHITSARRALRVAAITALYQIVQRDAPLMSRLGGNRLVEDLFSLLDEDPNIDGVRQIITSWIQQTSATSPSSWVSLCQRIINQSATGGKDVKRATKDEFQDDEGQSLGSSDAMTLPTGAAARWRTQLFALQCIHEIIVSVATAGRPENFDPVLARKNGLRPDVLLVSKVPDLIRLAFSASTATTSEVRLQGLVVLKDVVEYFAKSPDPDFDGSYLLEQHQAPIAAALTPSFGSDSSPEVLASAIQVCAIFVGSGAVQEVSRMGRILRMLTNALARCEDSGSASLGEVEDLSSNASAMVKVSALSAWAELRVACASQKFLIPVVQPHKVALNKLWVGALKDFALLRVDSDNVMGSGGIGSVDLSQSGLGREVLLPHFEKASMQVLEALSLAMSDKEASVTTALQGDQAGNTNGDLDVRSNPLPNFFALYGLAFETASKALGDISLQARAISSLRAMQSLVRVDYCGTKLFTSSIFDELCTLSYRIATMEPASVRTEMVKVMASFASSRGVFGDQESIRRTLAIVAYALRSAIGSEEKGSTFISMDATQDRVKFFNAGYTAYAEIVRSLEPTEGFESMIVAMSLFNDMLKAEMEGDTIGGILGNLKVLLDLAGHLSTDQWAFGKLIHSLLSSALTNIDDMRGRQGPQAILKIKNNMLAAVLIITTTPATVPMSLELVEQICYTVGRGTSETNELALVSAQCCKALLAAAVKGQAALQRGTNQLVPELTKSLAKIAQEGGSVKPGDLLYVMAEEIVRILFVLLETTNDETRTPVYMVLLPTLSLLLDLEHPSAIHAMAIHHLLNLATQSPNSFKEATAGLTGNTKEKLEASIRQAIASRQNAHKATAAKPQISLKSFG</sequence>
<reference evidence="1" key="1">
    <citation type="submission" date="2023-04" db="EMBL/GenBank/DDBJ databases">
        <title>Draft Genome sequencing of Naganishia species isolated from polar environments using Oxford Nanopore Technology.</title>
        <authorList>
            <person name="Leo P."/>
            <person name="Venkateswaran K."/>
        </authorList>
    </citation>
    <scope>NUCLEOTIDE SEQUENCE</scope>
    <source>
        <strain evidence="1">MNA-CCFEE 5425</strain>
    </source>
</reference>
<organism evidence="1 2">
    <name type="scientific">Naganishia vaughanmartiniae</name>
    <dbReference type="NCBI Taxonomy" id="1424756"/>
    <lineage>
        <taxon>Eukaryota</taxon>
        <taxon>Fungi</taxon>
        <taxon>Dikarya</taxon>
        <taxon>Basidiomycota</taxon>
        <taxon>Agaricomycotina</taxon>
        <taxon>Tremellomycetes</taxon>
        <taxon>Filobasidiales</taxon>
        <taxon>Filobasidiaceae</taxon>
        <taxon>Naganishia</taxon>
    </lineage>
</organism>
<proteinExistence type="predicted"/>
<evidence type="ECO:0000313" key="2">
    <source>
        <dbReference type="Proteomes" id="UP001243375"/>
    </source>
</evidence>
<evidence type="ECO:0000313" key="1">
    <source>
        <dbReference type="EMBL" id="KAJ9115104.1"/>
    </source>
</evidence>
<comment type="caution">
    <text evidence="1">The sequence shown here is derived from an EMBL/GenBank/DDBJ whole genome shotgun (WGS) entry which is preliminary data.</text>
</comment>